<name>A0A8I0L6M1_XANCI</name>
<organism evidence="1 2">
    <name type="scientific">Xanthomonas citri pv. citri</name>
    <dbReference type="NCBI Taxonomy" id="611301"/>
    <lineage>
        <taxon>Bacteria</taxon>
        <taxon>Pseudomonadati</taxon>
        <taxon>Pseudomonadota</taxon>
        <taxon>Gammaproteobacteria</taxon>
        <taxon>Lysobacterales</taxon>
        <taxon>Lysobacteraceae</taxon>
        <taxon>Xanthomonas</taxon>
    </lineage>
</organism>
<dbReference type="PANTHER" id="PTHR34203">
    <property type="entry name" value="METHYLTRANSFERASE, FKBM FAMILY PROTEIN"/>
    <property type="match status" value="1"/>
</dbReference>
<evidence type="ECO:0000313" key="2">
    <source>
        <dbReference type="Proteomes" id="UP000653002"/>
    </source>
</evidence>
<gene>
    <name evidence="1" type="ORF">GUH15_28120</name>
</gene>
<keyword evidence="1" id="KW-0808">Transferase</keyword>
<reference evidence="1" key="1">
    <citation type="submission" date="2020-01" db="EMBL/GenBank/DDBJ databases">
        <authorList>
            <person name="Richard D."/>
        </authorList>
    </citation>
    <scope>NUCLEOTIDE SEQUENCE</scope>
    <source>
        <strain evidence="1">JP541</strain>
    </source>
</reference>
<dbReference type="GO" id="GO:0008168">
    <property type="term" value="F:methyltransferase activity"/>
    <property type="evidence" value="ECO:0007669"/>
    <property type="project" value="UniProtKB-KW"/>
</dbReference>
<protein>
    <submittedName>
        <fullName evidence="1">FkbM family methyltransferase</fullName>
    </submittedName>
</protein>
<dbReference type="InterPro" id="IPR006342">
    <property type="entry name" value="FkbM_mtfrase"/>
</dbReference>
<dbReference type="NCBIfam" id="TIGR01444">
    <property type="entry name" value="fkbM_fam"/>
    <property type="match status" value="1"/>
</dbReference>
<dbReference type="SUPFAM" id="SSF53335">
    <property type="entry name" value="S-adenosyl-L-methionine-dependent methyltransferases"/>
    <property type="match status" value="1"/>
</dbReference>
<accession>A0A8I0L6M1</accession>
<dbReference type="InterPro" id="IPR052514">
    <property type="entry name" value="SAM-dependent_MTase"/>
</dbReference>
<comment type="caution">
    <text evidence="1">The sequence shown here is derived from an EMBL/GenBank/DDBJ whole genome shotgun (WGS) entry which is preliminary data.</text>
</comment>
<dbReference type="Gene3D" id="3.40.50.150">
    <property type="entry name" value="Vaccinia Virus protein VP39"/>
    <property type="match status" value="1"/>
</dbReference>
<dbReference type="InterPro" id="IPR029063">
    <property type="entry name" value="SAM-dependent_MTases_sf"/>
</dbReference>
<dbReference type="Proteomes" id="UP000653002">
    <property type="component" value="Unassembled WGS sequence"/>
</dbReference>
<proteinExistence type="predicted"/>
<feature type="non-terminal residue" evidence="1">
    <location>
        <position position="1"/>
    </location>
</feature>
<dbReference type="EMBL" id="JAABFR010002416">
    <property type="protein sequence ID" value="MBD4339849.1"/>
    <property type="molecule type" value="Genomic_DNA"/>
</dbReference>
<dbReference type="GO" id="GO:0032259">
    <property type="term" value="P:methylation"/>
    <property type="evidence" value="ECO:0007669"/>
    <property type="project" value="UniProtKB-KW"/>
</dbReference>
<evidence type="ECO:0000313" key="1">
    <source>
        <dbReference type="EMBL" id="MBD4339849.1"/>
    </source>
</evidence>
<dbReference type="AlphaFoldDB" id="A0A8I0L6M1"/>
<keyword evidence="1" id="KW-0489">Methyltransferase</keyword>
<dbReference type="PANTHER" id="PTHR34203:SF15">
    <property type="entry name" value="SLL1173 PROTEIN"/>
    <property type="match status" value="1"/>
</dbReference>
<feature type="non-terminal residue" evidence="1">
    <location>
        <position position="91"/>
    </location>
</feature>
<sequence>LPINHFEVNVFWHQCSVPLFKNQSKIQKGNIIDVGAYVGDSAIVMSRYTANKVYAFEPVHSNYELMLQTLKLNPEQNNIIPLNAALGKENT</sequence>